<feature type="chain" id="PRO_5046063435" evidence="3">
    <location>
        <begin position="24"/>
        <end position="749"/>
    </location>
</feature>
<evidence type="ECO:0000256" key="3">
    <source>
        <dbReference type="SAM" id="SignalP"/>
    </source>
</evidence>
<keyword evidence="2" id="KW-0645">Protease</keyword>
<dbReference type="Gene3D" id="2.120.10.30">
    <property type="entry name" value="TolB, C-terminal domain"/>
    <property type="match status" value="2"/>
</dbReference>
<dbReference type="EMBL" id="BSDE01000001">
    <property type="protein sequence ID" value="GLH72110.1"/>
    <property type="molecule type" value="Genomic_DNA"/>
</dbReference>
<name>A0ABQ5QD90_9BACT</name>
<feature type="domain" description="Peptidase S9 prolyl oligopeptidase catalytic" evidence="4">
    <location>
        <begin position="514"/>
        <end position="715"/>
    </location>
</feature>
<dbReference type="PANTHER" id="PTHR42776:SF27">
    <property type="entry name" value="DIPEPTIDYL PEPTIDASE FAMILY MEMBER 6"/>
    <property type="match status" value="1"/>
</dbReference>
<keyword evidence="6" id="KW-1185">Reference proteome</keyword>
<protein>
    <submittedName>
        <fullName evidence="5">Prolyl oligopeptidase</fullName>
    </submittedName>
</protein>
<evidence type="ECO:0000256" key="2">
    <source>
        <dbReference type="ARBA" id="ARBA00022825"/>
    </source>
</evidence>
<dbReference type="RefSeq" id="WP_285570149.1">
    <property type="nucleotide sequence ID" value="NZ_BSDE01000001.1"/>
</dbReference>
<dbReference type="SUPFAM" id="SSF82171">
    <property type="entry name" value="DPP6 N-terminal domain-like"/>
    <property type="match status" value="1"/>
</dbReference>
<evidence type="ECO:0000313" key="6">
    <source>
        <dbReference type="Proteomes" id="UP001165069"/>
    </source>
</evidence>
<dbReference type="Proteomes" id="UP001165069">
    <property type="component" value="Unassembled WGS sequence"/>
</dbReference>
<keyword evidence="3" id="KW-0732">Signal</keyword>
<dbReference type="InterPro" id="IPR029058">
    <property type="entry name" value="AB_hydrolase_fold"/>
</dbReference>
<keyword evidence="2" id="KW-0720">Serine protease</keyword>
<accession>A0ABQ5QD90</accession>
<dbReference type="InterPro" id="IPR001680">
    <property type="entry name" value="WD40_rpt"/>
</dbReference>
<keyword evidence="1" id="KW-0378">Hydrolase</keyword>
<dbReference type="Pfam" id="PF00326">
    <property type="entry name" value="Peptidase_S9"/>
    <property type="match status" value="1"/>
</dbReference>
<comment type="caution">
    <text evidence="5">The sequence shown here is derived from an EMBL/GenBank/DDBJ whole genome shotgun (WGS) entry which is preliminary data.</text>
</comment>
<reference evidence="5 6" key="1">
    <citation type="journal article" date="2023" name="Antonie Van Leeuwenhoek">
        <title>Mesoterricola silvestris gen. nov., sp. nov., Mesoterricola sediminis sp. nov., Geothrix oryzae sp. nov., Geothrix edaphica sp. nov., Geothrix rubra sp. nov., and Geothrix limicola sp. nov., six novel members of Acidobacteriota isolated from soils.</title>
        <authorList>
            <person name="Itoh H."/>
            <person name="Sugisawa Y."/>
            <person name="Mise K."/>
            <person name="Xu Z."/>
            <person name="Kuniyasu M."/>
            <person name="Ushijima N."/>
            <person name="Kawano K."/>
            <person name="Kobayashi E."/>
            <person name="Shiratori Y."/>
            <person name="Masuda Y."/>
            <person name="Senoo K."/>
        </authorList>
    </citation>
    <scope>NUCLEOTIDE SEQUENCE [LARGE SCALE GENOMIC DNA]</scope>
    <source>
        <strain evidence="5 6">Red804</strain>
    </source>
</reference>
<evidence type="ECO:0000313" key="5">
    <source>
        <dbReference type="EMBL" id="GLH72110.1"/>
    </source>
</evidence>
<gene>
    <name evidence="5" type="ORF">GETHLI_06120</name>
</gene>
<dbReference type="Pfam" id="PF00400">
    <property type="entry name" value="WD40"/>
    <property type="match status" value="1"/>
</dbReference>
<organism evidence="5 6">
    <name type="scientific">Geothrix limicola</name>
    <dbReference type="NCBI Taxonomy" id="2927978"/>
    <lineage>
        <taxon>Bacteria</taxon>
        <taxon>Pseudomonadati</taxon>
        <taxon>Acidobacteriota</taxon>
        <taxon>Holophagae</taxon>
        <taxon>Holophagales</taxon>
        <taxon>Holophagaceae</taxon>
        <taxon>Geothrix</taxon>
    </lineage>
</organism>
<evidence type="ECO:0000256" key="1">
    <source>
        <dbReference type="ARBA" id="ARBA00022801"/>
    </source>
</evidence>
<feature type="signal peptide" evidence="3">
    <location>
        <begin position="1"/>
        <end position="23"/>
    </location>
</feature>
<dbReference type="PANTHER" id="PTHR42776">
    <property type="entry name" value="SERINE PEPTIDASE S9 FAMILY MEMBER"/>
    <property type="match status" value="1"/>
</dbReference>
<dbReference type="InterPro" id="IPR011042">
    <property type="entry name" value="6-blade_b-propeller_TolB-like"/>
</dbReference>
<dbReference type="Gene3D" id="3.40.50.1820">
    <property type="entry name" value="alpha/beta hydrolase"/>
    <property type="match status" value="1"/>
</dbReference>
<evidence type="ECO:0000259" key="4">
    <source>
        <dbReference type="Pfam" id="PF00326"/>
    </source>
</evidence>
<proteinExistence type="predicted"/>
<dbReference type="Pfam" id="PF07676">
    <property type="entry name" value="PD40"/>
    <property type="match status" value="2"/>
</dbReference>
<dbReference type="InterPro" id="IPR011659">
    <property type="entry name" value="WD40"/>
</dbReference>
<dbReference type="SUPFAM" id="SSF53474">
    <property type="entry name" value="alpha/beta-Hydrolases"/>
    <property type="match status" value="1"/>
</dbReference>
<dbReference type="InterPro" id="IPR001375">
    <property type="entry name" value="Peptidase_S9_cat"/>
</dbReference>
<sequence>MRSMRWAGILGALVWMGSLTAQTAVPAAAPATVPGTRPMTFMDVMEMRAVGGGQLSPDGARVVYTVSIPHWKSGKAYTDLFVADAATGAARQMTFTREKNETAPQWARDGKRVAFLSDRDGAQQVYLMSIEGGEARKLTEAKDGVHAFAFSHDGKWLAFSAGKAEDRQISLIDLASEDLAVAALPKHATPIRDFAISDDGARIYFTSADRLDKDDVKRKEKKFDVRVADPEQPPVHLWSIGLKDRTEKRWTEGGDLTLTSFQISKNGHWASYRAHPAGRRTGDITQEEASLHLLDLESGKTRQVQEKFAGFSAFSPDGQWLVYAAPERFDRLRNEKLWALPTAGGAARNLMAGKDMSVASASWSEDSSTLYFTEGLGADQHLFSLSLGTGAMTQLTHMTGVVGGAYHAEAKAFLLSFSTPKQPQDYYVAKPQTVGSSAAWVKVSNANPQVAKFSLAETDTIRWKAKDGVTVEGLLIKPLDYVKGKRYPLIVQLHGGPASAEMNGFQARYVTYPHIYAAAGYLVLQPNYRGSTNYGEAFMRQIGGNFMRLSYGDILSGVDHLIEMGLADPDKLGMMGWSAGGHLSSWTLTQTDRFKAISTGAGAVNWISMYAESDVQSVREFYLGGKPYEAWDNFIQESALKYIKNAKTPTLIHVGEADQRVPKPQSDELYMALKKLGVPVEYLVYPGMPHGLTEPRYQMVKMVAEFNWFQKWIKGQKEWFDWKTLLDTLPADAETKPETPAGSATARRR</sequence>